<reference evidence="2" key="1">
    <citation type="submission" date="2021-12" db="EMBL/GenBank/DDBJ databases">
        <title>Alicyclobacillaceae gen. nov., sp. nov., isolated from chalcocite enrichment system.</title>
        <authorList>
            <person name="Jiang Z."/>
        </authorList>
    </citation>
    <scope>NUCLEOTIDE SEQUENCE</scope>
    <source>
        <strain evidence="2">MYW30-H2</strain>
    </source>
</reference>
<evidence type="ECO:0000313" key="2">
    <source>
        <dbReference type="EMBL" id="UOF88993.1"/>
    </source>
</evidence>
<dbReference type="CDD" id="cd10938">
    <property type="entry name" value="CE4_HpPgdA_like"/>
    <property type="match status" value="1"/>
</dbReference>
<accession>A0ABY4CEQ3</accession>
<evidence type="ECO:0000259" key="1">
    <source>
        <dbReference type="PROSITE" id="PS51677"/>
    </source>
</evidence>
<protein>
    <submittedName>
        <fullName evidence="2">Polysaccharide deacetylase</fullName>
    </submittedName>
</protein>
<dbReference type="SUPFAM" id="SSF88713">
    <property type="entry name" value="Glycoside hydrolase/deacetylase"/>
    <property type="match status" value="1"/>
</dbReference>
<dbReference type="EMBL" id="CP089291">
    <property type="protein sequence ID" value="UOF88993.1"/>
    <property type="molecule type" value="Genomic_DNA"/>
</dbReference>
<organism evidence="2 3">
    <name type="scientific">Fodinisporobacter ferrooxydans</name>
    <dbReference type="NCBI Taxonomy" id="2901836"/>
    <lineage>
        <taxon>Bacteria</taxon>
        <taxon>Bacillati</taxon>
        <taxon>Bacillota</taxon>
        <taxon>Bacilli</taxon>
        <taxon>Bacillales</taxon>
        <taxon>Alicyclobacillaceae</taxon>
        <taxon>Fodinisporobacter</taxon>
    </lineage>
</organism>
<dbReference type="RefSeq" id="WP_347435675.1">
    <property type="nucleotide sequence ID" value="NZ_CP089291.1"/>
</dbReference>
<dbReference type="InterPro" id="IPR002509">
    <property type="entry name" value="NODB_dom"/>
</dbReference>
<feature type="domain" description="NodB homology" evidence="1">
    <location>
        <begin position="38"/>
        <end position="259"/>
    </location>
</feature>
<keyword evidence="3" id="KW-1185">Reference proteome</keyword>
<sequence length="282" mass="33023">MKDLAYHWPDGKKCAVILSFDFDGETPFLWRSRNQNVKTMGEFEQRRFGPRQGVHRILDLLAKWDSKASFFIPGRIAEQYPQAVEEIVKYGHEIGLHGYLHERVDELNEEEIEETLIQAKESLQKITGQRQMGYRSPSWEMTESAFNIIMRHQVLYDSSLMGYDHPYWIGGLPEIPVQWLLDDAIFYRYTGGSSASPPPINPKVVIDSWKQEFEGMKRFGGLFMVTMHPWISGRASRILALEELIKHLKKDTEVWWATCEEVAAYHRTAYPDQFRETIHHMR</sequence>
<dbReference type="PROSITE" id="PS51677">
    <property type="entry name" value="NODB"/>
    <property type="match status" value="1"/>
</dbReference>
<dbReference type="PANTHER" id="PTHR47561:SF1">
    <property type="entry name" value="POLYSACCHARIDE DEACETYLASE FAMILY PROTEIN (AFU_ORTHOLOGUE AFUA_6G05030)"/>
    <property type="match status" value="1"/>
</dbReference>
<dbReference type="InterPro" id="IPR037950">
    <property type="entry name" value="PgdA-like"/>
</dbReference>
<dbReference type="InterPro" id="IPR011330">
    <property type="entry name" value="Glyco_hydro/deAcase_b/a-brl"/>
</dbReference>
<dbReference type="Proteomes" id="UP000830167">
    <property type="component" value="Chromosome"/>
</dbReference>
<dbReference type="Gene3D" id="3.20.20.370">
    <property type="entry name" value="Glycoside hydrolase/deacetylase"/>
    <property type="match status" value="1"/>
</dbReference>
<name>A0ABY4CEQ3_9BACL</name>
<evidence type="ECO:0000313" key="3">
    <source>
        <dbReference type="Proteomes" id="UP000830167"/>
    </source>
</evidence>
<gene>
    <name evidence="2" type="ORF">LSG31_13775</name>
</gene>
<dbReference type="PANTHER" id="PTHR47561">
    <property type="entry name" value="POLYSACCHARIDE DEACETYLASE FAMILY PROTEIN (AFU_ORTHOLOGUE AFUA_6G05030)"/>
    <property type="match status" value="1"/>
</dbReference>
<proteinExistence type="predicted"/>
<dbReference type="Pfam" id="PF01522">
    <property type="entry name" value="Polysacc_deac_1"/>
    <property type="match status" value="1"/>
</dbReference>